<feature type="non-terminal residue" evidence="1">
    <location>
        <position position="166"/>
    </location>
</feature>
<reference evidence="1 2" key="1">
    <citation type="journal article" date="2018" name="Sci. Rep.">
        <title>Genomic signatures of local adaptation to the degree of environmental predictability in rotifers.</title>
        <authorList>
            <person name="Franch-Gras L."/>
            <person name="Hahn C."/>
            <person name="Garcia-Roger E.M."/>
            <person name="Carmona M.J."/>
            <person name="Serra M."/>
            <person name="Gomez A."/>
        </authorList>
    </citation>
    <scope>NUCLEOTIDE SEQUENCE [LARGE SCALE GENOMIC DNA]</scope>
    <source>
        <strain evidence="1">HYR1</strain>
    </source>
</reference>
<accession>A0A3M7QNT5</accession>
<dbReference type="AlphaFoldDB" id="A0A3M7QNT5"/>
<evidence type="ECO:0000313" key="2">
    <source>
        <dbReference type="Proteomes" id="UP000276133"/>
    </source>
</evidence>
<dbReference type="InterPro" id="IPR015943">
    <property type="entry name" value="WD40/YVTN_repeat-like_dom_sf"/>
</dbReference>
<sequence>MIFNYGREIYNYESGSVTNKGGFKNFIDKKTYKCLMSTFFDVNEADTLCNTISLQLNKTENTNLSIQHCHNNQIFKLLKKIRNVSPSLTGCPIYFIQYFATILFENFKNSHTISRNFFSQPFTSEGTFKIDFGELLIRDFFNSLDLGVVGKDLSRERTWVFGIVER</sequence>
<name>A0A3M7QNT5_BRAPC</name>
<proteinExistence type="predicted"/>
<keyword evidence="2" id="KW-1185">Reference proteome</keyword>
<dbReference type="Proteomes" id="UP000276133">
    <property type="component" value="Unassembled WGS sequence"/>
</dbReference>
<dbReference type="EMBL" id="REGN01005550">
    <property type="protein sequence ID" value="RNA12953.1"/>
    <property type="molecule type" value="Genomic_DNA"/>
</dbReference>
<evidence type="ECO:0000313" key="1">
    <source>
        <dbReference type="EMBL" id="RNA12953.1"/>
    </source>
</evidence>
<protein>
    <submittedName>
        <fullName evidence="1">Uncharacterized protein</fullName>
    </submittedName>
</protein>
<dbReference type="OrthoDB" id="3367at2759"/>
<dbReference type="Gene3D" id="2.130.10.10">
    <property type="entry name" value="YVTN repeat-like/Quinoprotein amine dehydrogenase"/>
    <property type="match status" value="1"/>
</dbReference>
<gene>
    <name evidence="1" type="ORF">BpHYR1_052422</name>
</gene>
<comment type="caution">
    <text evidence="1">The sequence shown here is derived from an EMBL/GenBank/DDBJ whole genome shotgun (WGS) entry which is preliminary data.</text>
</comment>
<organism evidence="1 2">
    <name type="scientific">Brachionus plicatilis</name>
    <name type="common">Marine rotifer</name>
    <name type="synonym">Brachionus muelleri</name>
    <dbReference type="NCBI Taxonomy" id="10195"/>
    <lineage>
        <taxon>Eukaryota</taxon>
        <taxon>Metazoa</taxon>
        <taxon>Spiralia</taxon>
        <taxon>Gnathifera</taxon>
        <taxon>Rotifera</taxon>
        <taxon>Eurotatoria</taxon>
        <taxon>Monogononta</taxon>
        <taxon>Pseudotrocha</taxon>
        <taxon>Ploima</taxon>
        <taxon>Brachionidae</taxon>
        <taxon>Brachionus</taxon>
    </lineage>
</organism>